<dbReference type="EMBL" id="RXGA01000003">
    <property type="protein sequence ID" value="RWX73207.1"/>
    <property type="molecule type" value="Genomic_DNA"/>
</dbReference>
<dbReference type="InterPro" id="IPR028154">
    <property type="entry name" value="AMP-dep_Lig_C"/>
</dbReference>
<dbReference type="SUPFAM" id="SSF56801">
    <property type="entry name" value="Acetyl-CoA synthetase-like"/>
    <property type="match status" value="1"/>
</dbReference>
<dbReference type="InterPro" id="IPR045851">
    <property type="entry name" value="AMP-bd_C_sf"/>
</dbReference>
<sequence length="431" mass="48567">MWNRRLESLDRESIKKIQLERLKLTVRRLYENVPFYRSAFKSRGVSPDDIRSLDDLKRLPMVSKHDLRENYPFGLLAVPREECVRVHASSGTTGKPTLVLYTREDLQNWTEIMCRCLYMSGLRRGDVFQVTPGYGLFTGGLGFHYGGEAIGATVVPTGTGNTERQINLMRDLGTTMIAGIASYALHIAEVASEMGVDVKKDLQVRKGIFGAEAWSDSMMKKISDVWDMDCHDIYGMSEMYGPGVGCNCSHGEGLHIWEDHFIVEIIDPSTGEPLGPEEEGEVVLTSLTKTAMPMLRFRTRDMSKLLDTNGCECGRTHQRIARIKGRCDDAFSINGVKVFPGQVEYVLMKYPEVGMNYQLVVEKAGALDQLTVLVEANCKSPQDDSAKSLEKVLFRDLRTILGFQPRVRVLPPMSIERRDGKARRVLDLRMK</sequence>
<dbReference type="InterPro" id="IPR042099">
    <property type="entry name" value="ANL_N_sf"/>
</dbReference>
<dbReference type="InterPro" id="IPR051414">
    <property type="entry name" value="Adenylate-forming_Reductase"/>
</dbReference>
<dbReference type="InterPro" id="IPR011880">
    <property type="entry name" value="PA_CoA_ligase"/>
</dbReference>
<comment type="caution">
    <text evidence="9">The sequence shown here is derived from an EMBL/GenBank/DDBJ whole genome shotgun (WGS) entry which is preliminary data.</text>
</comment>
<keyword evidence="6" id="KW-0547">Nucleotide-binding</keyword>
<dbReference type="GO" id="GO:0047475">
    <property type="term" value="F:phenylacetate-CoA ligase activity"/>
    <property type="evidence" value="ECO:0007669"/>
    <property type="project" value="InterPro"/>
</dbReference>
<dbReference type="AlphaFoldDB" id="A0A444L6L5"/>
<keyword evidence="3" id="KW-0596">Phosphopantetheine</keyword>
<dbReference type="Proteomes" id="UP000288215">
    <property type="component" value="Unassembled WGS sequence"/>
</dbReference>
<evidence type="ECO:0000313" key="10">
    <source>
        <dbReference type="Proteomes" id="UP000288215"/>
    </source>
</evidence>
<comment type="subunit">
    <text evidence="2">Monomer.</text>
</comment>
<dbReference type="Gene3D" id="3.30.300.30">
    <property type="match status" value="1"/>
</dbReference>
<dbReference type="CDD" id="cd05913">
    <property type="entry name" value="PaaK"/>
    <property type="match status" value="1"/>
</dbReference>
<evidence type="ECO:0000256" key="4">
    <source>
        <dbReference type="ARBA" id="ARBA00022553"/>
    </source>
</evidence>
<evidence type="ECO:0000313" key="9">
    <source>
        <dbReference type="EMBL" id="RWX73207.1"/>
    </source>
</evidence>
<protein>
    <submittedName>
        <fullName evidence="9">Coenzyme A ligase</fullName>
    </submittedName>
</protein>
<proteinExistence type="predicted"/>
<dbReference type="GO" id="GO:0000166">
    <property type="term" value="F:nucleotide binding"/>
    <property type="evidence" value="ECO:0007669"/>
    <property type="project" value="UniProtKB-KW"/>
</dbReference>
<dbReference type="PIRSF" id="PIRSF006444">
    <property type="entry name" value="PaaK"/>
    <property type="match status" value="1"/>
</dbReference>
<gene>
    <name evidence="9" type="ORF">Metus_1181</name>
</gene>
<dbReference type="GO" id="GO:0010124">
    <property type="term" value="P:phenylacetate catabolic process"/>
    <property type="evidence" value="ECO:0007669"/>
    <property type="project" value="InterPro"/>
</dbReference>
<evidence type="ECO:0000256" key="2">
    <source>
        <dbReference type="ARBA" id="ARBA00011245"/>
    </source>
</evidence>
<name>A0A444L6L5_METS7</name>
<feature type="domain" description="AMP-dependent ligase C-terminal" evidence="8">
    <location>
        <begin position="335"/>
        <end position="429"/>
    </location>
</feature>
<keyword evidence="4" id="KW-0597">Phosphoprotein</keyword>
<evidence type="ECO:0000259" key="8">
    <source>
        <dbReference type="Pfam" id="PF14535"/>
    </source>
</evidence>
<dbReference type="Pfam" id="PF00501">
    <property type="entry name" value="AMP-binding"/>
    <property type="match status" value="1"/>
</dbReference>
<dbReference type="InterPro" id="IPR000873">
    <property type="entry name" value="AMP-dep_synth/lig_dom"/>
</dbReference>
<accession>A0A444L6L5</accession>
<dbReference type="Gene3D" id="3.40.50.12780">
    <property type="entry name" value="N-terminal domain of ligase-like"/>
    <property type="match status" value="1"/>
</dbReference>
<dbReference type="FunFam" id="3.40.50.12780:FF:000016">
    <property type="entry name" value="Phenylacetate-coenzyme A ligase"/>
    <property type="match status" value="1"/>
</dbReference>
<feature type="domain" description="AMP-dependent synthetase/ligase" evidence="7">
    <location>
        <begin position="89"/>
        <end position="284"/>
    </location>
</feature>
<organism evidence="9 10">
    <name type="scientific">Methanosuratincola subterraneus</name>
    <dbReference type="NCBI Taxonomy" id="2593994"/>
    <lineage>
        <taxon>Archaea</taxon>
        <taxon>Thermoproteota</taxon>
        <taxon>Methanosuratincolia</taxon>
        <taxon>Candidatus Methanomethylicales</taxon>
        <taxon>Candidatus Methanomethylicaceae</taxon>
        <taxon>Candidatus Methanosuratincola (ex Vanwonterghem et al. 2016)</taxon>
    </lineage>
</organism>
<keyword evidence="5 9" id="KW-0436">Ligase</keyword>
<evidence type="ECO:0000256" key="1">
    <source>
        <dbReference type="ARBA" id="ARBA00005211"/>
    </source>
</evidence>
<evidence type="ECO:0000259" key="7">
    <source>
        <dbReference type="Pfam" id="PF00501"/>
    </source>
</evidence>
<dbReference type="Pfam" id="PF14535">
    <property type="entry name" value="AMP-binding_C_2"/>
    <property type="match status" value="1"/>
</dbReference>
<dbReference type="PANTHER" id="PTHR43439">
    <property type="entry name" value="PHENYLACETATE-COENZYME A LIGASE"/>
    <property type="match status" value="1"/>
</dbReference>
<comment type="pathway">
    <text evidence="1">Aromatic compound metabolism.</text>
</comment>
<evidence type="ECO:0000256" key="6">
    <source>
        <dbReference type="ARBA" id="ARBA00022741"/>
    </source>
</evidence>
<dbReference type="PANTHER" id="PTHR43439:SF2">
    <property type="entry name" value="ENZYME, PUTATIVE (JCVI)-RELATED"/>
    <property type="match status" value="1"/>
</dbReference>
<evidence type="ECO:0000256" key="3">
    <source>
        <dbReference type="ARBA" id="ARBA00022450"/>
    </source>
</evidence>
<reference evidence="9 10" key="1">
    <citation type="submission" date="2018-12" db="EMBL/GenBank/DDBJ databases">
        <title>The complete genome of the methanogenic archaea of the candidate phylum Verstraetearchaeota, obtained from the metagenome of underground thermal water.</title>
        <authorList>
            <person name="Kadnikov V.V."/>
            <person name="Mardanov A.V."/>
            <person name="Beletsky A.V."/>
            <person name="Karnachuk O.V."/>
            <person name="Ravin N.V."/>
        </authorList>
    </citation>
    <scope>NUCLEOTIDE SEQUENCE [LARGE SCALE GENOMIC DNA]</scope>
    <source>
        <strain evidence="9">Ch88</strain>
    </source>
</reference>
<evidence type="ECO:0000256" key="5">
    <source>
        <dbReference type="ARBA" id="ARBA00022598"/>
    </source>
</evidence>